<dbReference type="EMBL" id="DS989843">
    <property type="protein sequence ID" value="EDX77654.1"/>
    <property type="molecule type" value="Genomic_DNA"/>
</dbReference>
<dbReference type="Proteomes" id="UP000003835">
    <property type="component" value="Unassembled WGS sequence"/>
</dbReference>
<evidence type="ECO:0000313" key="1">
    <source>
        <dbReference type="EMBL" id="EDX77654.1"/>
    </source>
</evidence>
<accession>B4VKA7</accession>
<gene>
    <name evidence="1" type="ORF">MC7420_2978</name>
</gene>
<protein>
    <submittedName>
        <fullName evidence="1">Uncharacterized protein</fullName>
    </submittedName>
</protein>
<sequence length="37" mass="4369">MLAKLIKSIVCYRNILSTNYGLLHKAETINYQGFEWH</sequence>
<dbReference type="AlphaFoldDB" id="B4VKA7"/>
<name>B4VKA7_9CYAN</name>
<keyword evidence="2" id="KW-1185">Reference proteome</keyword>
<dbReference type="STRING" id="118168.MC7420_2978"/>
<organism evidence="1 2">
    <name type="scientific">Coleofasciculus chthonoplastes PCC 7420</name>
    <dbReference type="NCBI Taxonomy" id="118168"/>
    <lineage>
        <taxon>Bacteria</taxon>
        <taxon>Bacillati</taxon>
        <taxon>Cyanobacteriota</taxon>
        <taxon>Cyanophyceae</taxon>
        <taxon>Coleofasciculales</taxon>
        <taxon>Coleofasciculaceae</taxon>
        <taxon>Coleofasciculus</taxon>
    </lineage>
</organism>
<evidence type="ECO:0000313" key="2">
    <source>
        <dbReference type="Proteomes" id="UP000003835"/>
    </source>
</evidence>
<dbReference type="HOGENOM" id="CLU_3342509_0_0_3"/>
<proteinExistence type="predicted"/>
<reference evidence="1 2" key="1">
    <citation type="submission" date="2008-07" db="EMBL/GenBank/DDBJ databases">
        <authorList>
            <person name="Tandeau de Marsac N."/>
            <person name="Ferriera S."/>
            <person name="Johnson J."/>
            <person name="Kravitz S."/>
            <person name="Beeson K."/>
            <person name="Sutton G."/>
            <person name="Rogers Y.-H."/>
            <person name="Friedman R."/>
            <person name="Frazier M."/>
            <person name="Venter J.C."/>
        </authorList>
    </citation>
    <scope>NUCLEOTIDE SEQUENCE [LARGE SCALE GENOMIC DNA]</scope>
    <source>
        <strain evidence="1 2">PCC 7420</strain>
    </source>
</reference>